<feature type="transmembrane region" description="Helical" evidence="7">
    <location>
        <begin position="93"/>
        <end position="115"/>
    </location>
</feature>
<feature type="transmembrane region" description="Helical" evidence="7">
    <location>
        <begin position="295"/>
        <end position="316"/>
    </location>
</feature>
<protein>
    <submittedName>
        <fullName evidence="9">Permease</fullName>
    </submittedName>
</protein>
<feature type="transmembrane region" description="Helical" evidence="7">
    <location>
        <begin position="122"/>
        <end position="140"/>
    </location>
</feature>
<organism evidence="9 10">
    <name type="scientific">Haloplanus aerogenes</name>
    <dbReference type="NCBI Taxonomy" id="660522"/>
    <lineage>
        <taxon>Archaea</taxon>
        <taxon>Methanobacteriati</taxon>
        <taxon>Methanobacteriota</taxon>
        <taxon>Stenosarchaea group</taxon>
        <taxon>Halobacteria</taxon>
        <taxon>Halobacteriales</taxon>
        <taxon>Haloferacaceae</taxon>
        <taxon>Haloplanus</taxon>
    </lineage>
</organism>
<dbReference type="EMBL" id="CP034145">
    <property type="protein sequence ID" value="AZH26066.1"/>
    <property type="molecule type" value="Genomic_DNA"/>
</dbReference>
<sequence length="409" mass="43821">MTVVETLVEGLTLAAEMGWETWWALVLGFTIAGAVETFVSEEKMSAVLGGHGWRELGLGTLFGAASSSCSFGAVATTKSLFKKGASPVASLAAFQFASTNLVIELGLVMWILLGWQFVIADYVAGLFLIGLLALTFRYVVPDGWFETAREHLRSSEGVRDPSCGMEVDPTDDDVVELDTDGGTEYFCSESCKSAYVESQQQADATWRDRLLTRDGWRLASKNTLGEWDMLWTDIVAGFLIAGLIGAFVPRSWWTTLFGIGAEGTLTWVVASAVIGVVVGVVTFVCSVGNVPFALILWSNGIAFGGVMSFIFADLIVPTITDAYRRYYGLRMAAVLFVSIFVTAVVSGVAIHYLWSGLGLVPPAGEAGGTAPSGYTTYLNVAFTLLFLGQVYVGYVSDAGEEGTAETHAH</sequence>
<keyword evidence="10" id="KW-1185">Reference proteome</keyword>
<dbReference type="SMART" id="SM00746">
    <property type="entry name" value="TRASH"/>
    <property type="match status" value="1"/>
</dbReference>
<keyword evidence="3" id="KW-1003">Cell membrane</keyword>
<dbReference type="InterPro" id="IPR005524">
    <property type="entry name" value="DUF318"/>
</dbReference>
<feature type="transmembrane region" description="Helical" evidence="7">
    <location>
        <begin position="234"/>
        <end position="253"/>
    </location>
</feature>
<evidence type="ECO:0000256" key="5">
    <source>
        <dbReference type="ARBA" id="ARBA00022989"/>
    </source>
</evidence>
<dbReference type="Pfam" id="PF03773">
    <property type="entry name" value="ArsP_1"/>
    <property type="match status" value="1"/>
</dbReference>
<dbReference type="GeneID" id="38472055"/>
<evidence type="ECO:0000256" key="2">
    <source>
        <dbReference type="ARBA" id="ARBA00006386"/>
    </source>
</evidence>
<feature type="transmembrane region" description="Helical" evidence="7">
    <location>
        <begin position="265"/>
        <end position="289"/>
    </location>
</feature>
<evidence type="ECO:0000256" key="3">
    <source>
        <dbReference type="ARBA" id="ARBA00022475"/>
    </source>
</evidence>
<dbReference type="Proteomes" id="UP000282007">
    <property type="component" value="Chromosome"/>
</dbReference>
<gene>
    <name evidence="9" type="ORF">DU502_12175</name>
</gene>
<proteinExistence type="inferred from homology"/>
<dbReference type="PANTHER" id="PTHR42775">
    <property type="entry name" value="PERMEASE RV2963-RELATED"/>
    <property type="match status" value="1"/>
</dbReference>
<dbReference type="InterPro" id="IPR011017">
    <property type="entry name" value="TRASH_dom"/>
</dbReference>
<evidence type="ECO:0000256" key="4">
    <source>
        <dbReference type="ARBA" id="ARBA00022692"/>
    </source>
</evidence>
<feature type="transmembrane region" description="Helical" evidence="7">
    <location>
        <begin position="21"/>
        <end position="39"/>
    </location>
</feature>
<reference evidence="9 10" key="1">
    <citation type="submission" date="2018-07" db="EMBL/GenBank/DDBJ databases">
        <title>Genome sequences of Haloplanus aerogenes JCM 16430T.</title>
        <authorList>
            <person name="Kim Y.B."/>
            <person name="Roh S.W."/>
        </authorList>
    </citation>
    <scope>NUCLEOTIDE SEQUENCE [LARGE SCALE GENOMIC DNA]</scope>
    <source>
        <strain evidence="9 10">JCM 16430</strain>
    </source>
</reference>
<dbReference type="OrthoDB" id="37898at2157"/>
<dbReference type="AlphaFoldDB" id="A0A3G8QUD6"/>
<dbReference type="KEGG" id="haer:DU502_12175"/>
<feature type="transmembrane region" description="Helical" evidence="7">
    <location>
        <begin position="374"/>
        <end position="394"/>
    </location>
</feature>
<evidence type="ECO:0000313" key="9">
    <source>
        <dbReference type="EMBL" id="AZH26066.1"/>
    </source>
</evidence>
<dbReference type="InterPro" id="IPR053166">
    <property type="entry name" value="UPF0718_permease"/>
</dbReference>
<keyword evidence="5 7" id="KW-1133">Transmembrane helix</keyword>
<evidence type="ECO:0000313" key="10">
    <source>
        <dbReference type="Proteomes" id="UP000282007"/>
    </source>
</evidence>
<accession>A0A3G8QUD6</accession>
<dbReference type="GO" id="GO:0005886">
    <property type="term" value="C:plasma membrane"/>
    <property type="evidence" value="ECO:0007669"/>
    <property type="project" value="UniProtKB-SubCell"/>
</dbReference>
<evidence type="ECO:0000256" key="7">
    <source>
        <dbReference type="SAM" id="Phobius"/>
    </source>
</evidence>
<name>A0A3G8QUD6_9EURY</name>
<feature type="transmembrane region" description="Helical" evidence="7">
    <location>
        <begin position="328"/>
        <end position="354"/>
    </location>
</feature>
<keyword evidence="4 7" id="KW-0812">Transmembrane</keyword>
<keyword evidence="6 7" id="KW-0472">Membrane</keyword>
<dbReference type="PANTHER" id="PTHR42775:SF1">
    <property type="entry name" value="PERMEASE RV2963-RELATED"/>
    <property type="match status" value="1"/>
</dbReference>
<evidence type="ECO:0000259" key="8">
    <source>
        <dbReference type="SMART" id="SM00746"/>
    </source>
</evidence>
<evidence type="ECO:0000256" key="1">
    <source>
        <dbReference type="ARBA" id="ARBA00004651"/>
    </source>
</evidence>
<evidence type="ECO:0000256" key="6">
    <source>
        <dbReference type="ARBA" id="ARBA00023136"/>
    </source>
</evidence>
<dbReference type="RefSeq" id="WP_121920607.1">
    <property type="nucleotide sequence ID" value="NZ_CP034145.1"/>
</dbReference>
<comment type="similarity">
    <text evidence="2">Belongs to the UPF0718 family.</text>
</comment>
<comment type="subcellular location">
    <subcellularLocation>
        <location evidence="1">Cell membrane</location>
        <topology evidence="1">Multi-pass membrane protein</topology>
    </subcellularLocation>
</comment>
<feature type="domain" description="TRASH" evidence="8">
    <location>
        <begin position="160"/>
        <end position="199"/>
    </location>
</feature>